<dbReference type="PANTHER" id="PTHR39335">
    <property type="entry name" value="BLL4220 PROTEIN"/>
    <property type="match status" value="1"/>
</dbReference>
<comment type="caution">
    <text evidence="1">The sequence shown here is derived from an EMBL/GenBank/DDBJ whole genome shotgun (WGS) entry which is preliminary data.</text>
</comment>
<gene>
    <name evidence="1" type="ORF">EV643_12048</name>
</gene>
<reference evidence="1 2" key="1">
    <citation type="submission" date="2019-03" db="EMBL/GenBank/DDBJ databases">
        <title>Genomic Encyclopedia of Type Strains, Phase III (KMG-III): the genomes of soil and plant-associated and newly described type strains.</title>
        <authorList>
            <person name="Whitman W."/>
        </authorList>
    </citation>
    <scope>NUCLEOTIDE SEQUENCE [LARGE SCALE GENOMIC DNA]</scope>
    <source>
        <strain evidence="1 2">VKM Ac-2527</strain>
    </source>
</reference>
<keyword evidence="2" id="KW-1185">Reference proteome</keyword>
<proteinExistence type="predicted"/>
<dbReference type="EMBL" id="SNWQ01000020">
    <property type="protein sequence ID" value="TDO36317.1"/>
    <property type="molecule type" value="Genomic_DNA"/>
</dbReference>
<sequence length="125" mass="13248">MGQALVDKAGMTLYFADQEADGSIKCTDDCLGFWFPVAPDASTTDTGTAGSVPGLAVVRRPDTGKDQLTYQGKPLYTFKLDKAAGQHTGHNLTDDFAGTTFTWRAATTTATTEAPPASDPGNYDY</sequence>
<evidence type="ECO:0000313" key="2">
    <source>
        <dbReference type="Proteomes" id="UP000295388"/>
    </source>
</evidence>
<dbReference type="Proteomes" id="UP000295388">
    <property type="component" value="Unassembled WGS sequence"/>
</dbReference>
<dbReference type="InterPro" id="IPR005297">
    <property type="entry name" value="Lipoprotein_repeat"/>
</dbReference>
<name>A0A4R6JKN4_9ACTN</name>
<dbReference type="Pfam" id="PF03640">
    <property type="entry name" value="Lipoprotein_15"/>
    <property type="match status" value="2"/>
</dbReference>
<protein>
    <submittedName>
        <fullName evidence="1">Secreted repeat protein with Y-X4-D motif</fullName>
    </submittedName>
</protein>
<evidence type="ECO:0000313" key="1">
    <source>
        <dbReference type="EMBL" id="TDO36317.1"/>
    </source>
</evidence>
<dbReference type="GO" id="GO:0043448">
    <property type="term" value="P:alkane catabolic process"/>
    <property type="evidence" value="ECO:0007669"/>
    <property type="project" value="TreeGrafter"/>
</dbReference>
<dbReference type="PANTHER" id="PTHR39335:SF1">
    <property type="entry name" value="BLL4220 PROTEIN"/>
    <property type="match status" value="1"/>
</dbReference>
<dbReference type="AlphaFoldDB" id="A0A4R6JKN4"/>
<accession>A0A4R6JKN4</accession>
<dbReference type="RefSeq" id="WP_166665668.1">
    <property type="nucleotide sequence ID" value="NZ_SNWQ01000020.1"/>
</dbReference>
<organism evidence="1 2">
    <name type="scientific">Kribbella caucasensis</name>
    <dbReference type="NCBI Taxonomy" id="2512215"/>
    <lineage>
        <taxon>Bacteria</taxon>
        <taxon>Bacillati</taxon>
        <taxon>Actinomycetota</taxon>
        <taxon>Actinomycetes</taxon>
        <taxon>Propionibacteriales</taxon>
        <taxon>Kribbellaceae</taxon>
        <taxon>Kribbella</taxon>
    </lineage>
</organism>